<dbReference type="InterPro" id="IPR019587">
    <property type="entry name" value="Polyketide_cyclase/dehydratase"/>
</dbReference>
<dbReference type="Gene3D" id="3.30.70.1230">
    <property type="entry name" value="Nucleotide cyclase"/>
    <property type="match status" value="1"/>
</dbReference>
<gene>
    <name evidence="2" type="ORF">FBZ93_12322</name>
</gene>
<name>A0A560KV16_9BRAD</name>
<organism evidence="2 3">
    <name type="scientific">Bradyrhizobium macuxiense</name>
    <dbReference type="NCBI Taxonomy" id="1755647"/>
    <lineage>
        <taxon>Bacteria</taxon>
        <taxon>Pseudomonadati</taxon>
        <taxon>Pseudomonadota</taxon>
        <taxon>Alphaproteobacteria</taxon>
        <taxon>Hyphomicrobiales</taxon>
        <taxon>Nitrobacteraceae</taxon>
        <taxon>Bradyrhizobium</taxon>
    </lineage>
</organism>
<dbReference type="CDD" id="cd07812">
    <property type="entry name" value="SRPBCC"/>
    <property type="match status" value="1"/>
</dbReference>
<dbReference type="EMBL" id="VITY01000023">
    <property type="protein sequence ID" value="TWB87093.1"/>
    <property type="molecule type" value="Genomic_DNA"/>
</dbReference>
<evidence type="ECO:0000313" key="2">
    <source>
        <dbReference type="EMBL" id="TWB87093.1"/>
    </source>
</evidence>
<dbReference type="Gene3D" id="3.30.530.20">
    <property type="match status" value="1"/>
</dbReference>
<dbReference type="Pfam" id="PF10604">
    <property type="entry name" value="Polyketide_cyc2"/>
    <property type="match status" value="1"/>
</dbReference>
<proteinExistence type="predicted"/>
<dbReference type="Pfam" id="PF10851">
    <property type="entry name" value="DUF2652"/>
    <property type="match status" value="1"/>
</dbReference>
<comment type="caution">
    <text evidence="2">The sequence shown here is derived from an EMBL/GenBank/DDBJ whole genome shotgun (WGS) entry which is preliminary data.</text>
</comment>
<keyword evidence="3" id="KW-1185">Reference proteome</keyword>
<dbReference type="InterPro" id="IPR020503">
    <property type="entry name" value="Uncharacterised_Rv2561"/>
</dbReference>
<dbReference type="SUPFAM" id="SSF55961">
    <property type="entry name" value="Bet v1-like"/>
    <property type="match status" value="1"/>
</dbReference>
<dbReference type="OrthoDB" id="3815156at2"/>
<dbReference type="AlphaFoldDB" id="A0A560KV16"/>
<protein>
    <submittedName>
        <fullName evidence="2">Polyketide cyclase/dehydrase/lipid transport protein</fullName>
    </submittedName>
</protein>
<dbReference type="InterPro" id="IPR023393">
    <property type="entry name" value="START-like_dom_sf"/>
</dbReference>
<evidence type="ECO:0000256" key="1">
    <source>
        <dbReference type="SAM" id="MobiDB-lite"/>
    </source>
</evidence>
<dbReference type="InterPro" id="IPR029787">
    <property type="entry name" value="Nucleotide_cyclase"/>
</dbReference>
<dbReference type="Proteomes" id="UP000321304">
    <property type="component" value="Unassembled WGS sequence"/>
</dbReference>
<accession>A0A560KV16</accession>
<sequence length="386" mass="42671">MLPKAEAAYFAIADISGYTNFLAAVELDHAQDIIADFMDVVVKGLRPPFRLAKFEGDAAFVYTTAETIDGSLLQDAIEGAYFKFRRRLRDVRQASTCECRACVAMGDLDFKFVIHHGEMVKQKMGGREELAGRDVILVHRLLKNAVGEKVGGRAYALYSDAAIRAMGVDPVAQGLVPHQETIDIIGDVTLWVRDLEAAWQHDDAQTRMEVTREDAYAILEFDIAAPRQTVWEFITVPGQWRKWWDADDIVEESGKGRRGVGTKNHCAHGNHTNVEETLDWRPVDYFTVGITLPVPGAPRIIMTRAVLDGPDGTSRFELRIAKPKPKDKAFLDGAAAKFAERMTQAMAGLRSMVEGRQPGVDAMEEPAPAPSSGRFLTEPVKSGPRG</sequence>
<dbReference type="RefSeq" id="WP_146992855.1">
    <property type="nucleotide sequence ID" value="NZ_VITY01000023.1"/>
</dbReference>
<reference evidence="2 3" key="1">
    <citation type="submission" date="2019-06" db="EMBL/GenBank/DDBJ databases">
        <title>Genomic Encyclopedia of Type Strains, Phase IV (KMG-V): Genome sequencing to study the core and pangenomes of soil and plant-associated prokaryotes.</title>
        <authorList>
            <person name="Whitman W."/>
        </authorList>
    </citation>
    <scope>NUCLEOTIDE SEQUENCE [LARGE SCALE GENOMIC DNA]</scope>
    <source>
        <strain evidence="2 3">BR 10355</strain>
    </source>
</reference>
<evidence type="ECO:0000313" key="3">
    <source>
        <dbReference type="Proteomes" id="UP000321304"/>
    </source>
</evidence>
<feature type="region of interest" description="Disordered" evidence="1">
    <location>
        <begin position="353"/>
        <end position="386"/>
    </location>
</feature>